<dbReference type="EMBL" id="OGUS01000142">
    <property type="protein sequence ID" value="SPC23583.1"/>
    <property type="molecule type" value="Genomic_DNA"/>
</dbReference>
<organism evidence="1 2">
    <name type="scientific">Cupriavidus oxalaticus</name>
    <dbReference type="NCBI Taxonomy" id="96344"/>
    <lineage>
        <taxon>Bacteria</taxon>
        <taxon>Pseudomonadati</taxon>
        <taxon>Pseudomonadota</taxon>
        <taxon>Betaproteobacteria</taxon>
        <taxon>Burkholderiales</taxon>
        <taxon>Burkholderiaceae</taxon>
        <taxon>Cupriavidus</taxon>
    </lineage>
</organism>
<protein>
    <submittedName>
        <fullName evidence="1">Uncharacterized protein</fullName>
    </submittedName>
</protein>
<proteinExistence type="predicted"/>
<dbReference type="AlphaFoldDB" id="A0A976BJF8"/>
<evidence type="ECO:0000313" key="2">
    <source>
        <dbReference type="Proteomes" id="UP000256862"/>
    </source>
</evidence>
<geneLocation type="plasmid" evidence="2">
    <name>co2235_mp</name>
</geneLocation>
<reference evidence="1 2" key="1">
    <citation type="submission" date="2018-01" db="EMBL/GenBank/DDBJ databases">
        <authorList>
            <person name="Clerissi C."/>
        </authorList>
    </citation>
    <scope>NUCLEOTIDE SEQUENCE [LARGE SCALE GENOMIC DNA]</scope>
    <source>
        <strain evidence="1">Cupriavidus oxalaticus LMG 2235</strain>
        <plasmid evidence="2">co2235_mp</plasmid>
    </source>
</reference>
<sequence length="675" mass="74644">MRIQIGQATAFGAGSRVDDGVDQRGLARAQRFVYRGFEFRRRGDIGTDTTERFHHLVVARARDERRDRRIPAAGRIHVDPLVDAVVVENDDADRQVVAADRLDFHAREAERTVTAQRQHRLAGLDRGGDRVAHAHAHHAPGAYVQALARLVHVDHGTGVVQRVGAFVDERDVRVGLDHILQHAERTVEVHRRGVPGPGQGLGHLRQVGVPAVSHRVQPVGARPGKVVADLVEDRRHARTDVTHDRRGDGDVAVHLGRRDVDLDELLRLAPGLALAVRQQPVQAGADQQHHVGFGQHIRACGGGRLRVRIGQQALGHRHRQVRNARLLDQRADIRFGACVRSTLAYQDQRALGALQQRDGTVDRVRSRQLARGRIHHLDQRLAALLGFHRLAQQLGRQVQVHTARAARHGGTDGTRDPDADVFGVQHAEGSLGVRTGDGQLVHLFVVTLLQIDDLALARAADQDHREAVGGRMRQRREPVQEPWRRHGQANAWLLRQKAGNRCGVACVLLVAEADDAHAVCLRQPSQVGDRNAGQAVDVFDAVQLQRVDDQMKTIGLCLMLFRGVTLQLVSDFCHGCFLLCKLTGVGILLFQASAVVLSARFATTSDMLGLLVRLVFVVRGAVPLLQPLPAHSTGLDDIRYVIYQNDARRISPDFSNFRRAAQQFRNQLLLKEPNS</sequence>
<evidence type="ECO:0000313" key="1">
    <source>
        <dbReference type="EMBL" id="SPC23583.1"/>
    </source>
</evidence>
<gene>
    <name evidence="1" type="ORF">CO2235_MP70243</name>
</gene>
<name>A0A976BJF8_9BURK</name>
<dbReference type="Proteomes" id="UP000256862">
    <property type="component" value="Plasmid CO2235_mp"/>
</dbReference>
<accession>A0A976BJF8</accession>
<comment type="caution">
    <text evidence="1">The sequence shown here is derived from an EMBL/GenBank/DDBJ whole genome shotgun (WGS) entry which is preliminary data.</text>
</comment>